<keyword evidence="2" id="KW-1185">Reference proteome</keyword>
<reference evidence="1 2" key="1">
    <citation type="journal article" date="2023" name="Science">
        <title>Complex scaffold remodeling in plant triterpene biosynthesis.</title>
        <authorList>
            <person name="De La Pena R."/>
            <person name="Hodgson H."/>
            <person name="Liu J.C."/>
            <person name="Stephenson M.J."/>
            <person name="Martin A.C."/>
            <person name="Owen C."/>
            <person name="Harkess A."/>
            <person name="Leebens-Mack J."/>
            <person name="Jimenez L.E."/>
            <person name="Osbourn A."/>
            <person name="Sattely E.S."/>
        </authorList>
    </citation>
    <scope>NUCLEOTIDE SEQUENCE [LARGE SCALE GENOMIC DNA]</scope>
    <source>
        <strain evidence="2">cv. JPN11</strain>
        <tissue evidence="1">Leaf</tissue>
    </source>
</reference>
<dbReference type="Proteomes" id="UP001164539">
    <property type="component" value="Chromosome 3"/>
</dbReference>
<evidence type="ECO:0000313" key="1">
    <source>
        <dbReference type="EMBL" id="KAJ4723322.1"/>
    </source>
</evidence>
<comment type="caution">
    <text evidence="1">The sequence shown here is derived from an EMBL/GenBank/DDBJ whole genome shotgun (WGS) entry which is preliminary data.</text>
</comment>
<proteinExistence type="predicted"/>
<sequence length="806" mass="92928">MFGDGDFFLRQSQLLEQERAKERAGRQAQKRFTPTLSIPTSSSPSTSSPPTPPQLTINPISQYLQNLVIIEPEPQPSSEDSDAFFEPILSVFTEQASQAESSTTQQNPAPPPEVHFPSDEEGPDLHLPRNPAPQPHVSFGDLYQQVQNQLRKLCNSSKFLRNYSILEKKFGKACERLDLKVKCKGHFAKKCPQKKNRERILHTIQNFYPDISSDLEQVLSEQESKDLDTIFVISNPHNKDSSEETDFSSSELESECNQMSLYTDPAILAASPQYTIPNTPVLLRLTKYDRPINLTALIDIGAALSILHPNRIPPEYWKPHTQQFRVANNEVFQTDLISKPIYVEFFPGLMIKHKFIGSDLPNKDLIISFDILAQLFKKKDIQSYILATSAAESHKEFLTKCSNPLWTRSEFWVSLPLKKYEDLSPTKASHPGMSPEYLYLAFTELKDLQRQGLIEDTNSPWACQAFYVNKRSEQVCGKLRLVIDYRPLNFFLRDEQFPLPNRQAFFANLATAKIFSKFDLKAGFWQLGIKPEERFKTAFCIPDQHYQWTVMPFSLKTASSIFQKTVTRIFSLMVPHMLIYIDDLLIFSENPDDHLKHLHQFHQLLQQYGIMLSQRKCVFFATKIDFLRMTISNGSFELQPHISHQLLNFPDKDFSPKQVQQFLGIVNYMAEFIPKLASIIKPLQLLLKKDAPPWKDTHTKSVRQLKEMAKTLPSLHIPSSGKRILQTDASDQYWAAVFLEQQNDKTRKICGYKSGPFSPSEEHYYSTFKEIFAVKRGIEKFQFHLIGFHFHIEMDMASFPRMIQFK</sequence>
<gene>
    <name evidence="1" type="ORF">OWV82_006706</name>
</gene>
<organism evidence="1 2">
    <name type="scientific">Melia azedarach</name>
    <name type="common">Chinaberry tree</name>
    <dbReference type="NCBI Taxonomy" id="155640"/>
    <lineage>
        <taxon>Eukaryota</taxon>
        <taxon>Viridiplantae</taxon>
        <taxon>Streptophyta</taxon>
        <taxon>Embryophyta</taxon>
        <taxon>Tracheophyta</taxon>
        <taxon>Spermatophyta</taxon>
        <taxon>Magnoliopsida</taxon>
        <taxon>eudicotyledons</taxon>
        <taxon>Gunneridae</taxon>
        <taxon>Pentapetalae</taxon>
        <taxon>rosids</taxon>
        <taxon>malvids</taxon>
        <taxon>Sapindales</taxon>
        <taxon>Meliaceae</taxon>
        <taxon>Melia</taxon>
    </lineage>
</organism>
<name>A0ACC1YHR2_MELAZ</name>
<dbReference type="EMBL" id="CM051396">
    <property type="protein sequence ID" value="KAJ4723322.1"/>
    <property type="molecule type" value="Genomic_DNA"/>
</dbReference>
<accession>A0ACC1YHR2</accession>
<evidence type="ECO:0000313" key="2">
    <source>
        <dbReference type="Proteomes" id="UP001164539"/>
    </source>
</evidence>
<protein>
    <submittedName>
        <fullName evidence="1">Ty3/gypsy retrotransposon protein</fullName>
    </submittedName>
</protein>